<dbReference type="InterPro" id="IPR010405">
    <property type="entry name" value="COBRA1"/>
</dbReference>
<evidence type="ECO:0000313" key="2">
    <source>
        <dbReference type="EMBL" id="CAF2888416.1"/>
    </source>
</evidence>
<reference evidence="2" key="1">
    <citation type="submission" date="2021-02" db="EMBL/GenBank/DDBJ databases">
        <authorList>
            <person name="Bekaert M."/>
        </authorList>
    </citation>
    <scope>NUCLEOTIDE SEQUENCE</scope>
    <source>
        <strain evidence="2">IoA-00</strain>
    </source>
</reference>
<accession>A0A7R8CPP3</accession>
<feature type="region of interest" description="Disordered" evidence="1">
    <location>
        <begin position="1"/>
        <end position="22"/>
    </location>
</feature>
<gene>
    <name evidence="2" type="ORF">LSAA_7218</name>
</gene>
<dbReference type="EMBL" id="HG994582">
    <property type="protein sequence ID" value="CAF2888416.1"/>
    <property type="molecule type" value="Genomic_DNA"/>
</dbReference>
<sequence>MSSSGGGASGATPSSSSEGGFGLEEIGVPGREYLREALTSCTDPLKAIEDFQVENGILLPSLRPMLPLLDLHGIKRLDFHNSVLEDLRERLIVQLEELNSKNGTEKDSKLKELLIKSFPVIKIKQLRPVVMAVLKHMTTIEDKYLRVLVRDKELYADCDIVIKRHLWRDNQSLFGDEVSPFLRKPIYQGQRNCRRQADVIQKLANMIGSNKCSLLSRELQGFLDAIRRGQVQVLGDLSMTLCDPFAINFLASSAMKILNHQVNNDGLPRENSILHLLLRMLILGLSAWEMINSQEFSEPKLDPNLITKFIPSLMSLIVDDQVRALNSKLPADERESAITIIEHSGPPPEACQIFIEKNFVATTLAMHYALQVARSKDKTGVKRILGLLSNSVKGHPFQDTFMHCLVTSLTMMREDFESEDFCTVVFDEFFFTNITCESYVRHLLRLLWAVYTKINATRLKNLMKLAEPGNVVNNSISSTSSGDPVLKIYCDLSERIEAHNASQAALNAEEDKRTDSII</sequence>
<proteinExistence type="predicted"/>
<dbReference type="AlphaFoldDB" id="A0A7R8CPP3"/>
<protein>
    <submittedName>
        <fullName evidence="2">COBRA1</fullName>
    </submittedName>
</protein>
<dbReference type="GO" id="GO:0034244">
    <property type="term" value="P:negative regulation of transcription elongation by RNA polymerase II"/>
    <property type="evidence" value="ECO:0007669"/>
    <property type="project" value="TreeGrafter"/>
</dbReference>
<organism evidence="2 3">
    <name type="scientific">Lepeophtheirus salmonis</name>
    <name type="common">Salmon louse</name>
    <name type="synonym">Caligus salmonis</name>
    <dbReference type="NCBI Taxonomy" id="72036"/>
    <lineage>
        <taxon>Eukaryota</taxon>
        <taxon>Metazoa</taxon>
        <taxon>Ecdysozoa</taxon>
        <taxon>Arthropoda</taxon>
        <taxon>Crustacea</taxon>
        <taxon>Multicrustacea</taxon>
        <taxon>Hexanauplia</taxon>
        <taxon>Copepoda</taxon>
        <taxon>Siphonostomatoida</taxon>
        <taxon>Caligidae</taxon>
        <taxon>Lepeophtheirus</taxon>
    </lineage>
</organism>
<dbReference type="PANTHER" id="PTHR13503:SF3">
    <property type="entry name" value="NEGATIVE ELONGATION FACTOR B"/>
    <property type="match status" value="1"/>
</dbReference>
<evidence type="ECO:0000256" key="1">
    <source>
        <dbReference type="SAM" id="MobiDB-lite"/>
    </source>
</evidence>
<dbReference type="PANTHER" id="PTHR13503">
    <property type="entry name" value="NEGATIVE ELONGATION FACTOR COMPLEX MEMBER B"/>
    <property type="match status" value="1"/>
</dbReference>
<keyword evidence="3" id="KW-1185">Reference proteome</keyword>
<dbReference type="GO" id="GO:0032021">
    <property type="term" value="C:NELF complex"/>
    <property type="evidence" value="ECO:0007669"/>
    <property type="project" value="TreeGrafter"/>
</dbReference>
<evidence type="ECO:0000313" key="3">
    <source>
        <dbReference type="Proteomes" id="UP000675881"/>
    </source>
</evidence>
<dbReference type="OrthoDB" id="5548359at2759"/>
<dbReference type="Pfam" id="PF06209">
    <property type="entry name" value="COBRA1"/>
    <property type="match status" value="2"/>
</dbReference>
<dbReference type="Proteomes" id="UP000675881">
    <property type="component" value="Chromosome 3"/>
</dbReference>
<name>A0A7R8CPP3_LEPSM</name>
<feature type="compositionally biased region" description="Low complexity" evidence="1">
    <location>
        <begin position="10"/>
        <end position="22"/>
    </location>
</feature>